<dbReference type="AlphaFoldDB" id="W9GPC5"/>
<gene>
    <name evidence="4" type="ORF">N864_11830</name>
</gene>
<dbReference type="EMBL" id="AWQS01000028">
    <property type="protein sequence ID" value="EWT06927.1"/>
    <property type="molecule type" value="Genomic_DNA"/>
</dbReference>
<feature type="domain" description="GerMN" evidence="3">
    <location>
        <begin position="186"/>
        <end position="273"/>
    </location>
</feature>
<proteinExistence type="predicted"/>
<evidence type="ECO:0000256" key="2">
    <source>
        <dbReference type="SAM" id="Phobius"/>
    </source>
</evidence>
<sequence length="390" mass="39784">MSTDDRNEGRRPEDDTVVIGAGLQPVEETLRGELHREAGSIRPHDRLDSILAEAHGSQLTDAATDPVESGRHRWLLPVAAAALAAVIAGGVWVANRPTSTAPPAASPTTTSQPSATSGTATSSGTETMSTSASTTGSGSAPVPAQTVSLPVYYAGPRTDGSTQLVLFREFGPAQVAAPGDAGAKATAALEQAVAGGPSGAAYQPLWQGVQVEQVTVKADRIDVSLSTGARGLDAGQGQVAVDQLVWTAQAAVGKGNLPVHFTLADGSTALAGDLTTDKAYTRPTDEMAVWEVLSPLWIDSPSRGEVVPAGAVTVTGVASTNEANVQWKIAKSGTTIATGHTTAAVSAPARGAYSFTTDPLPAGDYVVTVFETSMKDGSVSAMATRPFTVK</sequence>
<evidence type="ECO:0000313" key="5">
    <source>
        <dbReference type="Proteomes" id="UP000019494"/>
    </source>
</evidence>
<keyword evidence="2" id="KW-0812">Transmembrane</keyword>
<keyword evidence="5" id="KW-1185">Reference proteome</keyword>
<dbReference type="InterPro" id="IPR018911">
    <property type="entry name" value="Gmad2_Ig-like_dom"/>
</dbReference>
<keyword evidence="2" id="KW-0472">Membrane</keyword>
<keyword evidence="2" id="KW-1133">Transmembrane helix</keyword>
<accession>W9GPC5</accession>
<dbReference type="InterPro" id="IPR019606">
    <property type="entry name" value="GerMN"/>
</dbReference>
<feature type="region of interest" description="Disordered" evidence="1">
    <location>
        <begin position="98"/>
        <end position="142"/>
    </location>
</feature>
<evidence type="ECO:0000256" key="1">
    <source>
        <dbReference type="SAM" id="MobiDB-lite"/>
    </source>
</evidence>
<name>W9GPC5_9MICO</name>
<comment type="caution">
    <text evidence="4">The sequence shown here is derived from an EMBL/GenBank/DDBJ whole genome shotgun (WGS) entry which is preliminary data.</text>
</comment>
<dbReference type="Pfam" id="PF10648">
    <property type="entry name" value="Gmad2"/>
    <property type="match status" value="1"/>
</dbReference>
<dbReference type="SMART" id="SM00909">
    <property type="entry name" value="Germane"/>
    <property type="match status" value="1"/>
</dbReference>
<dbReference type="OrthoDB" id="4843507at2"/>
<evidence type="ECO:0000313" key="4">
    <source>
        <dbReference type="EMBL" id="EWT06927.1"/>
    </source>
</evidence>
<organism evidence="4 5">
    <name type="scientific">Intrasporangium chromatireducens Q5-1</name>
    <dbReference type="NCBI Taxonomy" id="584657"/>
    <lineage>
        <taxon>Bacteria</taxon>
        <taxon>Bacillati</taxon>
        <taxon>Actinomycetota</taxon>
        <taxon>Actinomycetes</taxon>
        <taxon>Micrococcales</taxon>
        <taxon>Intrasporangiaceae</taxon>
        <taxon>Intrasporangium</taxon>
    </lineage>
</organism>
<dbReference type="Proteomes" id="UP000019494">
    <property type="component" value="Unassembled WGS sequence"/>
</dbReference>
<evidence type="ECO:0000259" key="3">
    <source>
        <dbReference type="SMART" id="SM00909"/>
    </source>
</evidence>
<reference evidence="5" key="1">
    <citation type="submission" date="2013-08" db="EMBL/GenBank/DDBJ databases">
        <title>Intrasporangium oryzae NRRL B-24470.</title>
        <authorList>
            <person name="Liu H."/>
            <person name="Wang G."/>
        </authorList>
    </citation>
    <scope>NUCLEOTIDE SEQUENCE [LARGE SCALE GENOMIC DNA]</scope>
    <source>
        <strain evidence="5">Q5-1</strain>
    </source>
</reference>
<feature type="compositionally biased region" description="Low complexity" evidence="1">
    <location>
        <begin position="98"/>
        <end position="141"/>
    </location>
</feature>
<protein>
    <recommendedName>
        <fullName evidence="3">GerMN domain-containing protein</fullName>
    </recommendedName>
</protein>
<feature type="transmembrane region" description="Helical" evidence="2">
    <location>
        <begin position="74"/>
        <end position="94"/>
    </location>
</feature>
<dbReference type="RefSeq" id="WP_034714411.1">
    <property type="nucleotide sequence ID" value="NZ_AWQS01000028.1"/>
</dbReference>